<dbReference type="PANTHER" id="PTHR42912">
    <property type="entry name" value="METHYLTRANSFERASE"/>
    <property type="match status" value="1"/>
</dbReference>
<dbReference type="EMBL" id="BMEQ01000010">
    <property type="protein sequence ID" value="GGG58828.1"/>
    <property type="molecule type" value="Genomic_DNA"/>
</dbReference>
<protein>
    <submittedName>
        <fullName evidence="2">Methyltransferase type 11</fullName>
    </submittedName>
</protein>
<dbReference type="InterPro" id="IPR050508">
    <property type="entry name" value="Methyltransf_Superfamily"/>
</dbReference>
<dbReference type="AlphaFoldDB" id="A0A917GVW7"/>
<sequence length="246" mass="26517">MDHFFALFESLPRQGPGSRACTARALAMCEGLPSEPRIVDLGCGSGAQTMDLAELTGGTVVAVDSHAPFLDVLARRAAARGLSARIRPLVADMAETGLPAGCADLLWSEGALYNLGLEPALTLCRRLLRPGGCLAFTDAVWLGRDVPPPVREAFAEYPTMGSVPDVLALLAARGFEVLGHFALPEAAWWDDFYTPMRSRIAELRADGSTAPDALPVLDACEAEIDMYSRHSDCYGYEFFVARARRL</sequence>
<dbReference type="Pfam" id="PF13649">
    <property type="entry name" value="Methyltransf_25"/>
    <property type="match status" value="1"/>
</dbReference>
<evidence type="ECO:0000313" key="3">
    <source>
        <dbReference type="Proteomes" id="UP000638848"/>
    </source>
</evidence>
<keyword evidence="2" id="KW-0489">Methyltransferase</keyword>
<dbReference type="CDD" id="cd02440">
    <property type="entry name" value="AdoMet_MTases"/>
    <property type="match status" value="1"/>
</dbReference>
<dbReference type="Gene3D" id="3.40.50.150">
    <property type="entry name" value="Vaccinia Virus protein VP39"/>
    <property type="match status" value="1"/>
</dbReference>
<dbReference type="SUPFAM" id="SSF53335">
    <property type="entry name" value="S-adenosyl-L-methionine-dependent methyltransferases"/>
    <property type="match status" value="1"/>
</dbReference>
<evidence type="ECO:0000259" key="1">
    <source>
        <dbReference type="Pfam" id="PF13649"/>
    </source>
</evidence>
<keyword evidence="3" id="KW-1185">Reference proteome</keyword>
<gene>
    <name evidence="2" type="ORF">GCM10011374_22040</name>
</gene>
<keyword evidence="2" id="KW-0808">Transferase</keyword>
<name>A0A917GVW7_9MICC</name>
<reference evidence="2" key="1">
    <citation type="journal article" date="2014" name="Int. J. Syst. Evol. Microbiol.">
        <title>Complete genome sequence of Corynebacterium casei LMG S-19264T (=DSM 44701T), isolated from a smear-ripened cheese.</title>
        <authorList>
            <consortium name="US DOE Joint Genome Institute (JGI-PGF)"/>
            <person name="Walter F."/>
            <person name="Albersmeier A."/>
            <person name="Kalinowski J."/>
            <person name="Ruckert C."/>
        </authorList>
    </citation>
    <scope>NUCLEOTIDE SEQUENCE</scope>
    <source>
        <strain evidence="2">CGMCC 1.12187</strain>
    </source>
</reference>
<dbReference type="GO" id="GO:0032259">
    <property type="term" value="P:methylation"/>
    <property type="evidence" value="ECO:0007669"/>
    <property type="project" value="UniProtKB-KW"/>
</dbReference>
<comment type="caution">
    <text evidence="2">The sequence shown here is derived from an EMBL/GenBank/DDBJ whole genome shotgun (WGS) entry which is preliminary data.</text>
</comment>
<organism evidence="2 3">
    <name type="scientific">Kocuria dechangensis</name>
    <dbReference type="NCBI Taxonomy" id="1176249"/>
    <lineage>
        <taxon>Bacteria</taxon>
        <taxon>Bacillati</taxon>
        <taxon>Actinomycetota</taxon>
        <taxon>Actinomycetes</taxon>
        <taxon>Micrococcales</taxon>
        <taxon>Micrococcaceae</taxon>
        <taxon>Kocuria</taxon>
    </lineage>
</organism>
<evidence type="ECO:0000313" key="2">
    <source>
        <dbReference type="EMBL" id="GGG58828.1"/>
    </source>
</evidence>
<dbReference type="InterPro" id="IPR029063">
    <property type="entry name" value="SAM-dependent_MTases_sf"/>
</dbReference>
<dbReference type="RefSeq" id="WP_229741775.1">
    <property type="nucleotide sequence ID" value="NZ_BMEQ01000010.1"/>
</dbReference>
<reference evidence="2" key="2">
    <citation type="submission" date="2020-09" db="EMBL/GenBank/DDBJ databases">
        <authorList>
            <person name="Sun Q."/>
            <person name="Zhou Y."/>
        </authorList>
    </citation>
    <scope>NUCLEOTIDE SEQUENCE</scope>
    <source>
        <strain evidence="2">CGMCC 1.12187</strain>
    </source>
</reference>
<feature type="domain" description="Methyltransferase" evidence="1">
    <location>
        <begin position="38"/>
        <end position="132"/>
    </location>
</feature>
<proteinExistence type="predicted"/>
<dbReference type="PANTHER" id="PTHR42912:SF93">
    <property type="entry name" value="N6-ADENOSINE-METHYLTRANSFERASE TMT1A"/>
    <property type="match status" value="1"/>
</dbReference>
<accession>A0A917GVW7</accession>
<dbReference type="Proteomes" id="UP000638848">
    <property type="component" value="Unassembled WGS sequence"/>
</dbReference>
<dbReference type="GO" id="GO:0008168">
    <property type="term" value="F:methyltransferase activity"/>
    <property type="evidence" value="ECO:0007669"/>
    <property type="project" value="UniProtKB-KW"/>
</dbReference>
<dbReference type="InterPro" id="IPR041698">
    <property type="entry name" value="Methyltransf_25"/>
</dbReference>